<evidence type="ECO:0000256" key="7">
    <source>
        <dbReference type="ARBA" id="ARBA00022997"/>
    </source>
</evidence>
<keyword evidence="3" id="KW-0645">Protease</keyword>
<evidence type="ECO:0000256" key="8">
    <source>
        <dbReference type="ARBA" id="ARBA00023049"/>
    </source>
</evidence>
<keyword evidence="10" id="KW-1185">Reference proteome</keyword>
<accession>A0A412FZ54</accession>
<dbReference type="RefSeq" id="WP_117895199.1">
    <property type="nucleotide sequence ID" value="NZ_CABJCV010000012.1"/>
</dbReference>
<dbReference type="GO" id="GO:0008237">
    <property type="term" value="F:metallopeptidase activity"/>
    <property type="evidence" value="ECO:0007669"/>
    <property type="project" value="UniProtKB-KW"/>
</dbReference>
<dbReference type="Gene3D" id="3.30.70.360">
    <property type="match status" value="2"/>
</dbReference>
<organism evidence="9 10">
    <name type="scientific">Holdemania filiformis</name>
    <dbReference type="NCBI Taxonomy" id="61171"/>
    <lineage>
        <taxon>Bacteria</taxon>
        <taxon>Bacillati</taxon>
        <taxon>Bacillota</taxon>
        <taxon>Erysipelotrichia</taxon>
        <taxon>Erysipelotrichales</taxon>
        <taxon>Erysipelotrichaceae</taxon>
        <taxon>Holdemania</taxon>
    </lineage>
</organism>
<evidence type="ECO:0000313" key="10">
    <source>
        <dbReference type="Proteomes" id="UP000284178"/>
    </source>
</evidence>
<dbReference type="InterPro" id="IPR050072">
    <property type="entry name" value="Peptidase_M20A"/>
</dbReference>
<dbReference type="Proteomes" id="UP000284178">
    <property type="component" value="Unassembled WGS sequence"/>
</dbReference>
<dbReference type="AlphaFoldDB" id="A0A412FZ54"/>
<comment type="cofactor">
    <cofactor evidence="1">
        <name>Zn(2+)</name>
        <dbReference type="ChEBI" id="CHEBI:29105"/>
    </cofactor>
</comment>
<dbReference type="InterPro" id="IPR002933">
    <property type="entry name" value="Peptidase_M20"/>
</dbReference>
<dbReference type="GO" id="GO:0006508">
    <property type="term" value="P:proteolysis"/>
    <property type="evidence" value="ECO:0007669"/>
    <property type="project" value="UniProtKB-KW"/>
</dbReference>
<protein>
    <submittedName>
        <fullName evidence="9">M20/M25/M40 family metallo-hydrolase</fullName>
    </submittedName>
</protein>
<proteinExistence type="inferred from homology"/>
<dbReference type="PROSITE" id="PS00759">
    <property type="entry name" value="ARGE_DAPE_CPG2_2"/>
    <property type="match status" value="1"/>
</dbReference>
<sequence length="452" mass="49059">MEIQERVKSYEEAMLNDLATLVSYNSVQGEPQPDAPFGEVPAACLDKALEIAEGYGFTVKNVDHYAGYAEIGEGEQVIGVLAHLDVVPAGEGWKTDPFTLTRDGDRVYGRGTSDDKGAVVASMIAMKVLKDMNVPLTKRIRLILGTNEETGSKCLAHYVEKEGHIDMGFTPDGTFPGVHGEKGALGLDFESVRTQIKEIRGGVASNVVCNHCTMIVANEAVSEEALRLALEKHPVTFEIKPEQGDLIVDVYGTAAHASTPKLGVNAIGELMAALAEAGMQDDFVEFYNRRIGTSCDGAGCDCQVEDEYGPLTFSNGIIKMENGVIRGTIDIRFPVTMNSRQIASRIEAALAGETQGKITVRSRMEPLFFPIDSPLVSRLLQAYQEVTGDLESKPITMGGGTYAKGIHNCIAFGCEFMGEDCHIHDANEFVRIDCLLQQAEIYVHALMKLLEA</sequence>
<keyword evidence="7" id="KW-0224">Dipeptidase</keyword>
<dbReference type="EMBL" id="QRUP01000012">
    <property type="protein sequence ID" value="RGR73438.1"/>
    <property type="molecule type" value="Genomic_DNA"/>
</dbReference>
<dbReference type="Gene3D" id="3.40.630.10">
    <property type="entry name" value="Zn peptidases"/>
    <property type="match status" value="1"/>
</dbReference>
<reference evidence="9 10" key="1">
    <citation type="submission" date="2018-08" db="EMBL/GenBank/DDBJ databases">
        <title>A genome reference for cultivated species of the human gut microbiota.</title>
        <authorList>
            <person name="Zou Y."/>
            <person name="Xue W."/>
            <person name="Luo G."/>
        </authorList>
    </citation>
    <scope>NUCLEOTIDE SEQUENCE [LARGE SCALE GENOMIC DNA]</scope>
    <source>
        <strain evidence="9 10">AF24-29</strain>
    </source>
</reference>
<evidence type="ECO:0000256" key="4">
    <source>
        <dbReference type="ARBA" id="ARBA00022723"/>
    </source>
</evidence>
<dbReference type="Pfam" id="PF01546">
    <property type="entry name" value="Peptidase_M20"/>
    <property type="match status" value="1"/>
</dbReference>
<evidence type="ECO:0000256" key="1">
    <source>
        <dbReference type="ARBA" id="ARBA00001947"/>
    </source>
</evidence>
<dbReference type="GO" id="GO:0008777">
    <property type="term" value="F:acetylornithine deacetylase activity"/>
    <property type="evidence" value="ECO:0007669"/>
    <property type="project" value="TreeGrafter"/>
</dbReference>
<dbReference type="GO" id="GO:0008270">
    <property type="term" value="F:zinc ion binding"/>
    <property type="evidence" value="ECO:0007669"/>
    <property type="project" value="InterPro"/>
</dbReference>
<evidence type="ECO:0000256" key="5">
    <source>
        <dbReference type="ARBA" id="ARBA00022801"/>
    </source>
</evidence>
<dbReference type="GO" id="GO:0016805">
    <property type="term" value="F:dipeptidase activity"/>
    <property type="evidence" value="ECO:0007669"/>
    <property type="project" value="UniProtKB-KW"/>
</dbReference>
<dbReference type="SUPFAM" id="SSF53187">
    <property type="entry name" value="Zn-dependent exopeptidases"/>
    <property type="match status" value="1"/>
</dbReference>
<evidence type="ECO:0000256" key="2">
    <source>
        <dbReference type="ARBA" id="ARBA00006247"/>
    </source>
</evidence>
<comment type="caution">
    <text evidence="9">The sequence shown here is derived from an EMBL/GenBank/DDBJ whole genome shotgun (WGS) entry which is preliminary data.</text>
</comment>
<dbReference type="PANTHER" id="PTHR43808">
    <property type="entry name" value="ACETYLORNITHINE DEACETYLASE"/>
    <property type="match status" value="1"/>
</dbReference>
<keyword evidence="5 9" id="KW-0378">Hydrolase</keyword>
<keyword evidence="4" id="KW-0479">Metal-binding</keyword>
<dbReference type="GO" id="GO:0006526">
    <property type="term" value="P:L-arginine biosynthetic process"/>
    <property type="evidence" value="ECO:0007669"/>
    <property type="project" value="TreeGrafter"/>
</dbReference>
<name>A0A412FZ54_9FIRM</name>
<keyword evidence="6" id="KW-0862">Zinc</keyword>
<comment type="similarity">
    <text evidence="2">Belongs to the peptidase M20A family.</text>
</comment>
<keyword evidence="8" id="KW-0482">Metalloprotease</keyword>
<dbReference type="InterPro" id="IPR010964">
    <property type="entry name" value="M20A_pepV-rel"/>
</dbReference>
<evidence type="ECO:0000313" key="9">
    <source>
        <dbReference type="EMBL" id="RGR73438.1"/>
    </source>
</evidence>
<evidence type="ECO:0000256" key="6">
    <source>
        <dbReference type="ARBA" id="ARBA00022833"/>
    </source>
</evidence>
<dbReference type="InterPro" id="IPR001261">
    <property type="entry name" value="ArgE/DapE_CS"/>
</dbReference>
<dbReference type="PANTHER" id="PTHR43808:SF31">
    <property type="entry name" value="N-ACETYL-L-CITRULLINE DEACETYLASE"/>
    <property type="match status" value="1"/>
</dbReference>
<gene>
    <name evidence="9" type="ORF">DWY25_10565</name>
</gene>
<evidence type="ECO:0000256" key="3">
    <source>
        <dbReference type="ARBA" id="ARBA00022670"/>
    </source>
</evidence>
<dbReference type="InterPro" id="IPR036264">
    <property type="entry name" value="Bact_exopeptidase_dim_dom"/>
</dbReference>
<dbReference type="SUPFAM" id="SSF55031">
    <property type="entry name" value="Bacterial exopeptidase dimerisation domain"/>
    <property type="match status" value="1"/>
</dbReference>
<dbReference type="NCBIfam" id="TIGR01887">
    <property type="entry name" value="dipeptidaselike"/>
    <property type="match status" value="1"/>
</dbReference>
<dbReference type="PROSITE" id="PS00758">
    <property type="entry name" value="ARGE_DAPE_CPG2_1"/>
    <property type="match status" value="1"/>
</dbReference>
<dbReference type="GeneID" id="83015840"/>